<dbReference type="PANTHER" id="PTHR15607:SF14">
    <property type="entry name" value="SYNAPTONEMAL COMPLEX PROTEIN 2-LIKE"/>
    <property type="match status" value="1"/>
</dbReference>
<dbReference type="PROSITE" id="PS51257">
    <property type="entry name" value="PROKAR_LIPOPROTEIN"/>
    <property type="match status" value="1"/>
</dbReference>
<evidence type="ECO:0000256" key="5">
    <source>
        <dbReference type="ARBA" id="ARBA00023242"/>
    </source>
</evidence>
<proteinExistence type="inferred from homology"/>
<evidence type="ECO:0000256" key="2">
    <source>
        <dbReference type="ARBA" id="ARBA00004286"/>
    </source>
</evidence>
<feature type="domain" description="Synaptonemal complex protein 2 armadillo-repeat-like" evidence="7">
    <location>
        <begin position="23"/>
        <end position="195"/>
    </location>
</feature>
<dbReference type="GeneID" id="102827273"/>
<accession>A0A9B0TM74</accession>
<comment type="similarity">
    <text evidence="3">Belongs to the SYCP2 family.</text>
</comment>
<sequence length="683" mass="78286">MFREKRSISLSLNLANYYQLLSLQSCITDVFLGKGYWKLKEYFQQRESYVPQEYDHLLLYQLDRSINKELNDNKFPYVSLLLRSIQRFLLDDLTEEPLLIQQGLIPKMVSWLEETVRFLTKEDEAADISLVTAIKDFFDTAVIISRNSNQGKTQMLDSFIFSLGFLMTEKSLNNSIGQEALRTLNCILETVPQEARKKLCLLKGPCDFMKDLARTIMTAGDYDQQAAISEALCRLVSGNPRDDFAHQWFEDDYIAEAFKKIDNGEFETDCRRFLNHLNNRLGDQRRVCSFPCITAFADGHEMRKPENEKLEKFWIDFNLGSQSIAFCIDNAESALWESVKIFKEAVDSFSITETKDVKILIICLKKPMIISNKEVMKIEIHFDLQFNITQVSTTVLGEESQSNYKKHLFSESCEDSSNTSESSWTIKPKRKLLKSYSNRKKKRVRSQMNVLPFSLASSASELEKDQVRSPTLLWKDTSRQIKAISPKISGTDFLETQGPRLLSELSSSEQSEGEESISKIANQESFVTSIKQKLQTLEDREFSDGGSVMSKQSKLEGDDAPGILSSTRDETDLPEVMLEKLDHSAIFSAFENITKELKKTYELRQTKDQLSSKQGKIPDCLMKLLKQIHECKVNKVYQFQSLVLRELGHLGKDIQALKHMEDNALPTGQKFPISAIEPHRDSV</sequence>
<dbReference type="OrthoDB" id="10256849at2759"/>
<dbReference type="GO" id="GO:0000800">
    <property type="term" value="C:lateral element"/>
    <property type="evidence" value="ECO:0007669"/>
    <property type="project" value="TreeGrafter"/>
</dbReference>
<dbReference type="RefSeq" id="XP_006864185.1">
    <property type="nucleotide sequence ID" value="XM_006864123.1"/>
</dbReference>
<comment type="subcellular location">
    <subcellularLocation>
        <location evidence="2">Chromosome</location>
    </subcellularLocation>
    <subcellularLocation>
        <location evidence="1">Nucleus</location>
    </subcellularLocation>
</comment>
<evidence type="ECO:0000313" key="10">
    <source>
        <dbReference type="RefSeq" id="XP_006864185.1"/>
    </source>
</evidence>
<evidence type="ECO:0000313" key="9">
    <source>
        <dbReference type="Proteomes" id="UP000504623"/>
    </source>
</evidence>
<reference evidence="10" key="1">
    <citation type="submission" date="2025-08" db="UniProtKB">
        <authorList>
            <consortium name="RefSeq"/>
        </authorList>
    </citation>
    <scope>IDENTIFICATION</scope>
    <source>
        <tissue evidence="10">Spleen</tissue>
    </source>
</reference>
<gene>
    <name evidence="10" type="primary">SYCP2L</name>
</gene>
<dbReference type="PANTHER" id="PTHR15607">
    <property type="entry name" value="SYNAPTONEMAL COMPLEX PROTEIN-RELATED"/>
    <property type="match status" value="1"/>
</dbReference>
<evidence type="ECO:0000256" key="6">
    <source>
        <dbReference type="SAM" id="MobiDB-lite"/>
    </source>
</evidence>
<dbReference type="Pfam" id="PF18581">
    <property type="entry name" value="SYCP2_ARLD"/>
    <property type="match status" value="1"/>
</dbReference>
<keyword evidence="9" id="KW-1185">Reference proteome</keyword>
<dbReference type="InterPro" id="IPR040560">
    <property type="entry name" value="SYCP2_SLD"/>
</dbReference>
<evidence type="ECO:0000259" key="7">
    <source>
        <dbReference type="Pfam" id="PF18581"/>
    </source>
</evidence>
<protein>
    <submittedName>
        <fullName evidence="10">Synaptonemal complex protein 2-like</fullName>
    </submittedName>
</protein>
<evidence type="ECO:0000259" key="8">
    <source>
        <dbReference type="Pfam" id="PF18584"/>
    </source>
</evidence>
<evidence type="ECO:0000256" key="3">
    <source>
        <dbReference type="ARBA" id="ARBA00007960"/>
    </source>
</evidence>
<dbReference type="CTD" id="221711"/>
<dbReference type="InterPro" id="IPR024835">
    <property type="entry name" value="SYCP2-like"/>
</dbReference>
<name>A0A9B0TM74_CHRAS</name>
<dbReference type="AlphaFoldDB" id="A0A9B0TM74"/>
<dbReference type="Pfam" id="PF18584">
    <property type="entry name" value="SYCP2_SLD"/>
    <property type="match status" value="1"/>
</dbReference>
<evidence type="ECO:0000256" key="1">
    <source>
        <dbReference type="ARBA" id="ARBA00004123"/>
    </source>
</evidence>
<feature type="region of interest" description="Disordered" evidence="6">
    <location>
        <begin position="541"/>
        <end position="567"/>
    </location>
</feature>
<dbReference type="GO" id="GO:0000779">
    <property type="term" value="C:condensed chromosome, centromeric region"/>
    <property type="evidence" value="ECO:0007669"/>
    <property type="project" value="TreeGrafter"/>
</dbReference>
<keyword evidence="4" id="KW-0158">Chromosome</keyword>
<feature type="domain" description="Synaptonemal complex protein 2 Spt16M-like" evidence="8">
    <location>
        <begin position="287"/>
        <end position="398"/>
    </location>
</feature>
<dbReference type="Proteomes" id="UP000504623">
    <property type="component" value="Unplaced"/>
</dbReference>
<keyword evidence="5" id="KW-0539">Nucleus</keyword>
<dbReference type="GO" id="GO:0140013">
    <property type="term" value="P:meiotic nuclear division"/>
    <property type="evidence" value="ECO:0007669"/>
    <property type="project" value="TreeGrafter"/>
</dbReference>
<evidence type="ECO:0000256" key="4">
    <source>
        <dbReference type="ARBA" id="ARBA00022454"/>
    </source>
</evidence>
<organism evidence="9 10">
    <name type="scientific">Chrysochloris asiatica</name>
    <name type="common">Cape golden mole</name>
    <dbReference type="NCBI Taxonomy" id="185453"/>
    <lineage>
        <taxon>Eukaryota</taxon>
        <taxon>Metazoa</taxon>
        <taxon>Chordata</taxon>
        <taxon>Craniata</taxon>
        <taxon>Vertebrata</taxon>
        <taxon>Euteleostomi</taxon>
        <taxon>Mammalia</taxon>
        <taxon>Eutheria</taxon>
        <taxon>Afrotheria</taxon>
        <taxon>Chrysochloridae</taxon>
        <taxon>Chrysochlorinae</taxon>
        <taxon>Chrysochloris</taxon>
    </lineage>
</organism>
<dbReference type="InterPro" id="IPR041322">
    <property type="entry name" value="SYCP2_ARLD"/>
</dbReference>